<accession>A0ABR6WNQ7</accession>
<sequence length="214" mass="24318">MGISLEDISTFYNQNTLSNIFDHLSNLLATQETSIKNEIALLSAKLKKIQMMKSHYADITANLGGNDPETILIKEIPGRIIIYKEYNGEYTSSIFRESYKMILDRMQEQGLDFSNICSPPLAIRTISKNSQQVNLKIGYAIKSPLGFEDFQKITLPAGHYACVLHKGNYNSLRKIAFYETFSLTSTLEIYYISEVTTDITNIFLTEVQIFINNV</sequence>
<organism evidence="2 3">
    <name type="scientific">Acetobacterium tundrae</name>
    <dbReference type="NCBI Taxonomy" id="132932"/>
    <lineage>
        <taxon>Bacteria</taxon>
        <taxon>Bacillati</taxon>
        <taxon>Bacillota</taxon>
        <taxon>Clostridia</taxon>
        <taxon>Eubacteriales</taxon>
        <taxon>Eubacteriaceae</taxon>
        <taxon>Acetobacterium</taxon>
    </lineage>
</organism>
<reference evidence="2 3" key="1">
    <citation type="journal article" date="2020" name="mSystems">
        <title>Defining Genomic and Predicted Metabolic Features of the Acetobacterium Genus.</title>
        <authorList>
            <person name="Ross D.E."/>
            <person name="Marshall C.W."/>
            <person name="Gulliver D."/>
            <person name="May H.D."/>
            <person name="Norman R.S."/>
        </authorList>
    </citation>
    <scope>NUCLEOTIDE SEQUENCE [LARGE SCALE GENOMIC DNA]</scope>
    <source>
        <strain evidence="2 3">DSM 9173</strain>
    </source>
</reference>
<dbReference type="Proteomes" id="UP000653358">
    <property type="component" value="Unassembled WGS sequence"/>
</dbReference>
<comment type="caution">
    <text evidence="2">The sequence shown here is derived from an EMBL/GenBank/DDBJ whole genome shotgun (WGS) entry which is preliminary data.</text>
</comment>
<evidence type="ECO:0000259" key="1">
    <source>
        <dbReference type="Pfam" id="PF06445"/>
    </source>
</evidence>
<name>A0ABR6WNQ7_9FIRM</name>
<evidence type="ECO:0000313" key="3">
    <source>
        <dbReference type="Proteomes" id="UP000653358"/>
    </source>
</evidence>
<dbReference type="Gene3D" id="3.20.80.10">
    <property type="entry name" value="Regulatory factor, effector binding domain"/>
    <property type="match status" value="1"/>
</dbReference>
<dbReference type="Pfam" id="PF06445">
    <property type="entry name" value="GyrI-like"/>
    <property type="match status" value="1"/>
</dbReference>
<dbReference type="EMBL" id="WJBB01000021">
    <property type="protein sequence ID" value="MBC3798135.1"/>
    <property type="molecule type" value="Genomic_DNA"/>
</dbReference>
<dbReference type="SUPFAM" id="SSF55136">
    <property type="entry name" value="Probable bacterial effector-binding domain"/>
    <property type="match status" value="1"/>
</dbReference>
<keyword evidence="3" id="KW-1185">Reference proteome</keyword>
<gene>
    <name evidence="2" type="ORF">GH807_13910</name>
</gene>
<dbReference type="InterPro" id="IPR011256">
    <property type="entry name" value="Reg_factor_effector_dom_sf"/>
</dbReference>
<protein>
    <recommendedName>
        <fullName evidence="1">GyrI-like small molecule binding domain-containing protein</fullName>
    </recommendedName>
</protein>
<proteinExistence type="predicted"/>
<feature type="domain" description="GyrI-like small molecule binding" evidence="1">
    <location>
        <begin position="73"/>
        <end position="174"/>
    </location>
</feature>
<evidence type="ECO:0000313" key="2">
    <source>
        <dbReference type="EMBL" id="MBC3798135.1"/>
    </source>
</evidence>
<dbReference type="InterPro" id="IPR029442">
    <property type="entry name" value="GyrI-like"/>
</dbReference>